<reference evidence="3" key="1">
    <citation type="journal article" date="2019" name="Int. J. Syst. Evol. Microbiol.">
        <title>The Global Catalogue of Microorganisms (GCM) 10K type strain sequencing project: providing services to taxonomists for standard genome sequencing and annotation.</title>
        <authorList>
            <consortium name="The Broad Institute Genomics Platform"/>
            <consortium name="The Broad Institute Genome Sequencing Center for Infectious Disease"/>
            <person name="Wu L."/>
            <person name="Ma J."/>
        </authorList>
    </citation>
    <scope>NUCLEOTIDE SEQUENCE [LARGE SCALE GENOMIC DNA]</scope>
    <source>
        <strain evidence="3">CCUG 62763</strain>
    </source>
</reference>
<proteinExistence type="predicted"/>
<evidence type="ECO:0000313" key="3">
    <source>
        <dbReference type="Proteomes" id="UP001596025"/>
    </source>
</evidence>
<dbReference type="Pfam" id="PF14267">
    <property type="entry name" value="DUF4357"/>
    <property type="match status" value="1"/>
</dbReference>
<keyword evidence="3" id="KW-1185">Reference proteome</keyword>
<gene>
    <name evidence="2" type="ORF">ACFO3M_11620</name>
</gene>
<accession>A0ABV9LJ63</accession>
<name>A0ABV9LJ63_9ACTN</name>
<dbReference type="InterPro" id="IPR025579">
    <property type="entry name" value="DUF4357"/>
</dbReference>
<feature type="domain" description="DUF4357" evidence="1">
    <location>
        <begin position="238"/>
        <end position="292"/>
    </location>
</feature>
<dbReference type="CDD" id="cd10447">
    <property type="entry name" value="GIY-YIG_unchar_2"/>
    <property type="match status" value="1"/>
</dbReference>
<dbReference type="EMBL" id="JBHSGR010000011">
    <property type="protein sequence ID" value="MFC4694034.1"/>
    <property type="molecule type" value="Genomic_DNA"/>
</dbReference>
<dbReference type="RefSeq" id="WP_387988752.1">
    <property type="nucleotide sequence ID" value="NZ_JBHSGR010000011.1"/>
</dbReference>
<organism evidence="2 3">
    <name type="scientific">Geodermatophilus arenarius</name>
    <dbReference type="NCBI Taxonomy" id="1137990"/>
    <lineage>
        <taxon>Bacteria</taxon>
        <taxon>Bacillati</taxon>
        <taxon>Actinomycetota</taxon>
        <taxon>Actinomycetes</taxon>
        <taxon>Geodermatophilales</taxon>
        <taxon>Geodermatophilaceae</taxon>
        <taxon>Geodermatophilus</taxon>
    </lineage>
</organism>
<comment type="caution">
    <text evidence="2">The sequence shown here is derived from an EMBL/GenBank/DDBJ whole genome shotgun (WGS) entry which is preliminary data.</text>
</comment>
<protein>
    <submittedName>
        <fullName evidence="2">GIY-YIG nuclease family protein</fullName>
    </submittedName>
</protein>
<evidence type="ECO:0000313" key="2">
    <source>
        <dbReference type="EMBL" id="MFC4694034.1"/>
    </source>
</evidence>
<dbReference type="Proteomes" id="UP001596025">
    <property type="component" value="Unassembled WGS sequence"/>
</dbReference>
<evidence type="ECO:0000259" key="1">
    <source>
        <dbReference type="Pfam" id="PF14267"/>
    </source>
</evidence>
<sequence length="304" mass="33531">MPVGAPRGVSIRIYLADGKPQGLRVVDRAGWTGTCLAFARADYGEARLRDELRRSGAYVLIGPQEDGRRPSRVYIGEGDEVRTRLDSHHREKDFWTHGYVLTTKDDSLNKAHVRYLEARLLHLAAEADAAVRENGTLPPVPRLGESEEADLEWYLDTTLTLLPLVGVTIFDVVKDRPAEVDHSTGARDESPLEGVEYFLQADLTEATARDDSRGFAVLAGALGRSEAKVMTPSYKEARDRLIAERVLVPHGDKQLRLTKTYLFDSPSQAASVLAAGSKNGRDAWRDAQGRTLKQNQERVAAGLG</sequence>